<dbReference type="Gene3D" id="3.40.50.300">
    <property type="entry name" value="P-loop containing nucleotide triphosphate hydrolases"/>
    <property type="match status" value="1"/>
</dbReference>
<organism evidence="1 2">
    <name type="scientific">Paenibacillus herberti</name>
    <dbReference type="NCBI Taxonomy" id="1619309"/>
    <lineage>
        <taxon>Bacteria</taxon>
        <taxon>Bacillati</taxon>
        <taxon>Bacillota</taxon>
        <taxon>Bacilli</taxon>
        <taxon>Bacillales</taxon>
        <taxon>Paenibacillaceae</taxon>
        <taxon>Paenibacillus</taxon>
    </lineage>
</organism>
<dbReference type="InterPro" id="IPR027417">
    <property type="entry name" value="P-loop_NTPase"/>
</dbReference>
<accession>A0A229NTR4</accession>
<dbReference type="RefSeq" id="WP_089526013.1">
    <property type="nucleotide sequence ID" value="NZ_NMUQ01000003.1"/>
</dbReference>
<dbReference type="SUPFAM" id="SSF52540">
    <property type="entry name" value="P-loop containing nucleoside triphosphate hydrolases"/>
    <property type="match status" value="1"/>
</dbReference>
<protein>
    <recommendedName>
        <fullName evidence="3">Rad50/SbcC-type AAA domain-containing protein</fullName>
    </recommendedName>
</protein>
<evidence type="ECO:0000313" key="1">
    <source>
        <dbReference type="EMBL" id="OXM13303.1"/>
    </source>
</evidence>
<dbReference type="OrthoDB" id="7029750at2"/>
<proteinExistence type="predicted"/>
<comment type="caution">
    <text evidence="1">The sequence shown here is derived from an EMBL/GenBank/DDBJ whole genome shotgun (WGS) entry which is preliminary data.</text>
</comment>
<name>A0A229NTR4_9BACL</name>
<keyword evidence="2" id="KW-1185">Reference proteome</keyword>
<dbReference type="AlphaFoldDB" id="A0A229NTR4"/>
<dbReference type="Proteomes" id="UP000215145">
    <property type="component" value="Unassembled WGS sequence"/>
</dbReference>
<gene>
    <name evidence="1" type="ORF">CGZ75_19730</name>
</gene>
<evidence type="ECO:0008006" key="3">
    <source>
        <dbReference type="Google" id="ProtNLM"/>
    </source>
</evidence>
<sequence>MGIPTNIISIIDKTVSNGDKVLDVLSGEEAQLNSKFVEINSSIVTEVIEPLVRWLQSLREKFLAGYQEVKSTIEQQQREFRALENQVIQRGRDAEELWERARESTRVLFGDDAELKNINVKSLDDLLVSKSQWFEGNLKEVGFEYEPNLEEITSKILMIRNEKEVSDYYPNNLIQLDKNQISNKRTFLMIELLIKRLDDLLKLRVPGEFNEFFSRYEQLGAAIGQHTEKINLIDTYQQQVRLRHTELVAKQNQILGDQLHGHPVIAWVYSAINPHTQYKDLKVIVDHQGTHFTSEEIQNNLYLDQIFSQAQLNILALSTFIGIGLSQQYSSLDQLFIDDPIQSMDDVNVLAFIDVLRAVLNSESNKKRLIISTHDDNFAELLAVKMRNKNVLQYFIEGYGPEGPIFRKQN</sequence>
<evidence type="ECO:0000313" key="2">
    <source>
        <dbReference type="Proteomes" id="UP000215145"/>
    </source>
</evidence>
<dbReference type="EMBL" id="NMUQ01000003">
    <property type="protein sequence ID" value="OXM13303.1"/>
    <property type="molecule type" value="Genomic_DNA"/>
</dbReference>
<reference evidence="1 2" key="1">
    <citation type="submission" date="2017-07" db="EMBL/GenBank/DDBJ databases">
        <title>Paenibacillus herberti R33 genome sequencing and assembly.</title>
        <authorList>
            <person name="Su W."/>
        </authorList>
    </citation>
    <scope>NUCLEOTIDE SEQUENCE [LARGE SCALE GENOMIC DNA]</scope>
    <source>
        <strain evidence="1 2">R33</strain>
    </source>
</reference>